<dbReference type="AlphaFoldDB" id="A0A9Q0QNY7"/>
<evidence type="ECO:0000259" key="2">
    <source>
        <dbReference type="PROSITE" id="PS51782"/>
    </source>
</evidence>
<dbReference type="CDD" id="cd00118">
    <property type="entry name" value="LysM"/>
    <property type="match status" value="1"/>
</dbReference>
<keyword evidence="4" id="KW-1185">Reference proteome</keyword>
<evidence type="ECO:0000313" key="3">
    <source>
        <dbReference type="EMBL" id="KAJ4966540.1"/>
    </source>
</evidence>
<feature type="chain" id="PRO_5040181985" description="LysM domain-containing protein" evidence="1">
    <location>
        <begin position="30"/>
        <end position="396"/>
    </location>
</feature>
<dbReference type="Pfam" id="PF01476">
    <property type="entry name" value="LysM"/>
    <property type="match status" value="2"/>
</dbReference>
<dbReference type="SUPFAM" id="SSF54106">
    <property type="entry name" value="LysM domain"/>
    <property type="match status" value="2"/>
</dbReference>
<organism evidence="3 4">
    <name type="scientific">Protea cynaroides</name>
    <dbReference type="NCBI Taxonomy" id="273540"/>
    <lineage>
        <taxon>Eukaryota</taxon>
        <taxon>Viridiplantae</taxon>
        <taxon>Streptophyta</taxon>
        <taxon>Embryophyta</taxon>
        <taxon>Tracheophyta</taxon>
        <taxon>Spermatophyta</taxon>
        <taxon>Magnoliopsida</taxon>
        <taxon>Proteales</taxon>
        <taxon>Proteaceae</taxon>
        <taxon>Protea</taxon>
    </lineage>
</organism>
<feature type="domain" description="LysM" evidence="2">
    <location>
        <begin position="177"/>
        <end position="221"/>
    </location>
</feature>
<gene>
    <name evidence="3" type="ORF">NE237_018389</name>
</gene>
<evidence type="ECO:0000256" key="1">
    <source>
        <dbReference type="SAM" id="SignalP"/>
    </source>
</evidence>
<dbReference type="InterPro" id="IPR018392">
    <property type="entry name" value="LysM"/>
</dbReference>
<dbReference type="EMBL" id="JAMYWD010000007">
    <property type="protein sequence ID" value="KAJ4966540.1"/>
    <property type="molecule type" value="Genomic_DNA"/>
</dbReference>
<dbReference type="PANTHER" id="PTHR33734:SF11">
    <property type="entry name" value="LYSM DOMAIN-CONTAINING GPI-ANCHORED PROTEIN 2"/>
    <property type="match status" value="1"/>
</dbReference>
<feature type="signal peptide" evidence="1">
    <location>
        <begin position="1"/>
        <end position="29"/>
    </location>
</feature>
<dbReference type="SMART" id="SM00257">
    <property type="entry name" value="LysM"/>
    <property type="match status" value="2"/>
</dbReference>
<sequence length="396" mass="42584">MAIRSSAGAFLLFLSFMAFLSTLIVPSTALGFNCSSSNENTTCNALIDYVSPNTTTLANISSLFSVSNFYNLLGANSYALSTSSSTIIKANSTIKIPFPCRCTNGTGISNKIPVYTVVKNDGLDHIAREVYSGLVTYQEIAIVNNISNVNIINIGQQLWIPLRCSCDKVDGDQVVHYGHVVVKGSSVEQIAQEYDTTESTLLKLNGMSNANELQASQVLDVPLKVCTSSVTKEAEDYPLLIPNGTYSLTAYNCIQCSCQFSTSREVHCEPTSGIKPTNVSQCPSTKCGSTYIGNTTSDCSTCAYGGYSKEVIFHVNSPNCSAVTPSAVTPAVTPSVNYAPARIGFEGSSFEGLLFLRSQPTEAVRRDILDIGCECEDISSVLQWHLPNFQLCSLLV</sequence>
<proteinExistence type="predicted"/>
<dbReference type="Gene3D" id="3.10.350.10">
    <property type="entry name" value="LysM domain"/>
    <property type="match status" value="2"/>
</dbReference>
<dbReference type="Proteomes" id="UP001141806">
    <property type="component" value="Unassembled WGS sequence"/>
</dbReference>
<name>A0A9Q0QNY7_9MAGN</name>
<keyword evidence="1" id="KW-0732">Signal</keyword>
<evidence type="ECO:0000313" key="4">
    <source>
        <dbReference type="Proteomes" id="UP001141806"/>
    </source>
</evidence>
<dbReference type="PROSITE" id="PS51782">
    <property type="entry name" value="LYSM"/>
    <property type="match status" value="2"/>
</dbReference>
<reference evidence="3" key="1">
    <citation type="journal article" date="2023" name="Plant J.">
        <title>The genome of the king protea, Protea cynaroides.</title>
        <authorList>
            <person name="Chang J."/>
            <person name="Duong T.A."/>
            <person name="Schoeman C."/>
            <person name="Ma X."/>
            <person name="Roodt D."/>
            <person name="Barker N."/>
            <person name="Li Z."/>
            <person name="Van de Peer Y."/>
            <person name="Mizrachi E."/>
        </authorList>
    </citation>
    <scope>NUCLEOTIDE SEQUENCE</scope>
    <source>
        <tissue evidence="3">Young leaves</tissue>
    </source>
</reference>
<dbReference type="OrthoDB" id="2107166at2759"/>
<dbReference type="PANTHER" id="PTHR33734">
    <property type="entry name" value="LYSM DOMAIN-CONTAINING GPI-ANCHORED PROTEIN 2"/>
    <property type="match status" value="1"/>
</dbReference>
<feature type="domain" description="LysM" evidence="2">
    <location>
        <begin position="113"/>
        <end position="160"/>
    </location>
</feature>
<protein>
    <recommendedName>
        <fullName evidence="2">LysM domain-containing protein</fullName>
    </recommendedName>
</protein>
<accession>A0A9Q0QNY7</accession>
<dbReference type="InterPro" id="IPR036779">
    <property type="entry name" value="LysM_dom_sf"/>
</dbReference>
<comment type="caution">
    <text evidence="3">The sequence shown here is derived from an EMBL/GenBank/DDBJ whole genome shotgun (WGS) entry which is preliminary data.</text>
</comment>